<dbReference type="PROSITE" id="PS51173">
    <property type="entry name" value="CBM2"/>
    <property type="match status" value="2"/>
</dbReference>
<dbReference type="CDD" id="cd00198">
    <property type="entry name" value="vWFA"/>
    <property type="match status" value="1"/>
</dbReference>
<evidence type="ECO:0000256" key="2">
    <source>
        <dbReference type="ARBA" id="ARBA00022525"/>
    </source>
</evidence>
<dbReference type="Pfam" id="PF00092">
    <property type="entry name" value="VWA"/>
    <property type="match status" value="1"/>
</dbReference>
<dbReference type="SMART" id="SM00327">
    <property type="entry name" value="VWA"/>
    <property type="match status" value="1"/>
</dbReference>
<evidence type="ECO:0000313" key="9">
    <source>
        <dbReference type="Proteomes" id="UP000050833"/>
    </source>
</evidence>
<dbReference type="SUPFAM" id="SSF53300">
    <property type="entry name" value="vWA-like"/>
    <property type="match status" value="1"/>
</dbReference>
<organism evidence="8 9">
    <name type="scientific">Butyribacter intestini</name>
    <dbReference type="NCBI Taxonomy" id="1703332"/>
    <lineage>
        <taxon>Bacteria</taxon>
        <taxon>Bacillati</taxon>
        <taxon>Bacillota</taxon>
        <taxon>Clostridia</taxon>
        <taxon>Lachnospirales</taxon>
        <taxon>Lachnospiraceae</taxon>
        <taxon>Butyribacter</taxon>
    </lineage>
</organism>
<dbReference type="EMBL" id="LLKB01000005">
    <property type="protein sequence ID" value="KQC84974.1"/>
    <property type="molecule type" value="Genomic_DNA"/>
</dbReference>
<dbReference type="PANTHER" id="PTHR37467">
    <property type="entry name" value="EXPORTED CALCIUM-BINDING GLYCOPROTEIN-RELATED"/>
    <property type="match status" value="1"/>
</dbReference>
<evidence type="ECO:0000313" key="8">
    <source>
        <dbReference type="EMBL" id="KQC84974.1"/>
    </source>
</evidence>
<dbReference type="InterPro" id="IPR012291">
    <property type="entry name" value="CBM2_carb-bd_dom_sf"/>
</dbReference>
<comment type="caution">
    <text evidence="8">The sequence shown here is derived from an EMBL/GenBank/DDBJ whole genome shotgun (WGS) entry which is preliminary data.</text>
</comment>
<dbReference type="Proteomes" id="UP000050833">
    <property type="component" value="Unassembled WGS sequence"/>
</dbReference>
<gene>
    <name evidence="8" type="ORF">APZ18_09675</name>
</gene>
<accession>A0AAW3JTI7</accession>
<keyword evidence="3 5" id="KW-0732">Signal</keyword>
<dbReference type="Pfam" id="PF00553">
    <property type="entry name" value="CBM_2"/>
    <property type="match status" value="2"/>
</dbReference>
<keyword evidence="2" id="KW-0964">Secreted</keyword>
<dbReference type="InterPro" id="IPR008965">
    <property type="entry name" value="CBM2/CBM3_carb-bd_dom_sf"/>
</dbReference>
<feature type="domain" description="VWFA" evidence="6">
    <location>
        <begin position="561"/>
        <end position="732"/>
    </location>
</feature>
<evidence type="ECO:0008006" key="10">
    <source>
        <dbReference type="Google" id="ProtNLM"/>
    </source>
</evidence>
<evidence type="ECO:0000256" key="5">
    <source>
        <dbReference type="SAM" id="SignalP"/>
    </source>
</evidence>
<dbReference type="PANTHER" id="PTHR37467:SF1">
    <property type="entry name" value="EXPORTED CALCIUM-BINDING GLYCOPROTEIN"/>
    <property type="match status" value="1"/>
</dbReference>
<dbReference type="GO" id="GO:0005509">
    <property type="term" value="F:calcium ion binding"/>
    <property type="evidence" value="ECO:0007669"/>
    <property type="project" value="InterPro"/>
</dbReference>
<name>A0AAW3JTI7_9FIRM</name>
<dbReference type="SUPFAM" id="SSF49384">
    <property type="entry name" value="Carbohydrate-binding domain"/>
    <property type="match status" value="2"/>
</dbReference>
<dbReference type="Gene3D" id="2.60.40.290">
    <property type="match status" value="2"/>
</dbReference>
<dbReference type="InterPro" id="IPR001919">
    <property type="entry name" value="CBD2"/>
</dbReference>
<evidence type="ECO:0000256" key="4">
    <source>
        <dbReference type="ARBA" id="ARBA00022837"/>
    </source>
</evidence>
<reference evidence="8 9" key="1">
    <citation type="submission" date="2015-10" db="EMBL/GenBank/DDBJ databases">
        <title>Butyribacter intestini gen. nov., sp. nov., a butyric acid-producing bacterium of the family Lachnospiraceae isolated from the human faeces.</title>
        <authorList>
            <person name="Zou Y."/>
            <person name="Xue W."/>
            <person name="Luo G."/>
            <person name="Lv M."/>
        </authorList>
    </citation>
    <scope>NUCLEOTIDE SEQUENCE [LARGE SCALE GENOMIC DNA]</scope>
    <source>
        <strain evidence="8 9">TF01-11</strain>
    </source>
</reference>
<feature type="signal peptide" evidence="5">
    <location>
        <begin position="1"/>
        <end position="20"/>
    </location>
</feature>
<dbReference type="InterPro" id="IPR028974">
    <property type="entry name" value="TSP_type-3_rpt"/>
</dbReference>
<dbReference type="SMART" id="SM00637">
    <property type="entry name" value="CBD_II"/>
    <property type="match status" value="2"/>
</dbReference>
<evidence type="ECO:0000259" key="7">
    <source>
        <dbReference type="PROSITE" id="PS51173"/>
    </source>
</evidence>
<dbReference type="InterPro" id="IPR002035">
    <property type="entry name" value="VWF_A"/>
</dbReference>
<keyword evidence="9" id="KW-1185">Reference proteome</keyword>
<dbReference type="PROSITE" id="PS50234">
    <property type="entry name" value="VWFA"/>
    <property type="match status" value="1"/>
</dbReference>
<dbReference type="GO" id="GO:0030247">
    <property type="term" value="F:polysaccharide binding"/>
    <property type="evidence" value="ECO:0007669"/>
    <property type="project" value="UniProtKB-UniRule"/>
</dbReference>
<evidence type="ECO:0000256" key="3">
    <source>
        <dbReference type="ARBA" id="ARBA00022729"/>
    </source>
</evidence>
<protein>
    <recommendedName>
        <fullName evidence="10">VWA domain-containing protein</fullName>
    </recommendedName>
</protein>
<evidence type="ECO:0000256" key="1">
    <source>
        <dbReference type="ARBA" id="ARBA00004613"/>
    </source>
</evidence>
<feature type="chain" id="PRO_5043385809" description="VWA domain-containing protein" evidence="5">
    <location>
        <begin position="21"/>
        <end position="1087"/>
    </location>
</feature>
<feature type="domain" description="CBM2" evidence="7">
    <location>
        <begin position="43"/>
        <end position="156"/>
    </location>
</feature>
<proteinExistence type="predicted"/>
<dbReference type="InterPro" id="IPR053180">
    <property type="entry name" value="Ca-binding_acidic-repeat"/>
</dbReference>
<dbReference type="Gene3D" id="3.40.50.410">
    <property type="entry name" value="von Willebrand factor, type A domain"/>
    <property type="match status" value="1"/>
</dbReference>
<dbReference type="InterPro" id="IPR059100">
    <property type="entry name" value="TSP3_bac"/>
</dbReference>
<evidence type="ECO:0000259" key="6">
    <source>
        <dbReference type="PROSITE" id="PS50234"/>
    </source>
</evidence>
<dbReference type="AlphaFoldDB" id="A0AAW3JTI7"/>
<keyword evidence="4" id="KW-0106">Calcium</keyword>
<sequence>MKKKLLCTLLTLCMLVGTLADNYHFNFVKADEIQNSTNVKTGDTIKYDGDSFQVIYEITSLWNGAYNVSVTLKNTGTSTIHNWALLYDMETNNITNIWNATIANNENGLYLINNNNWNMDIAVNSSVQFGYTASYTDNLVSLPKTFKLTTCETEVPKNNYETSFAITSTGGGQLTANITIKNISSKTITDWSLKFTYKNKIYNMWGASLEEQEQKDNEYIYQVRNPGWTQNLDANSEYTFGFQAKSVDEAAIPYNFEMKCYDNSIIYDTDTDGDGLDDATELIYGTDINNPDTDGDSLNDGLEVYILGYDPTNIDTDGNGISDAYEDTDEDGLTNIYEVSAGLNPGENDTDSDGLNDGEEINTYKTNPLLDDTDGDTLLDGSEIALKFNPCKKDTNNNGITDDKEFVQQKISENINENANDGAITNVTLKMNVTGDATENTEIENVFGEDILSSNVEGLIGVPININCTGKLDKATITFNYNPEKLGNTSEDDLAILWYDEKNDNYVIYDKEAVLDKTTHTISYTTNHFSTYMVVNKKTWYAVWRNEINYRTTNRKKKFVDVVLTIDASGSMKGSEIVNAKKALNEFTDAKRNKDRLSVVKFTGEADIIGKFKKSKTKIKKDINKIKAGGKTDVDKGLKKAIKLYTEKEYKNVGNKKDILLICDGDLEYNQEIVNLAKKNKISIYTILIGKKNKSALKKISTKTGGAFKNVEKTSDLSNIMFKMEDNIMGAIDKTDSDKDGIFDVYEEKGMFCSNGKIIKTNKNKKDSDGDGLSDYYEFTCIKYIGTPLMPGNKTIYNKRTKEYIDASYFPFVRSNPTKKDSDNDEYNDKIDKKPLHKATKLIGIKNDREFVPINISLGETLWNENWNNFDLSYGGDQGWWSGKINNEGCGIIAAANILFYQSRKGKKISAPFSKTTYKKTVDELSNNIPLLNGAVALTIKRGLKAYWRIRKTEKLYNIDIDVMLFSSEKKSNQLFKKIKTNLKKKNPVILSVGGNIRGNKTKHGPEMFKLEKNSLIKFEGSRQYFDEHYVTITGILTNEQDNTYRLQVSSWGEKYYIKYHDIYPFVKNHSLPMMCDAIFVAKNKSS</sequence>
<dbReference type="GO" id="GO:0005975">
    <property type="term" value="P:carbohydrate metabolic process"/>
    <property type="evidence" value="ECO:0007669"/>
    <property type="project" value="InterPro"/>
</dbReference>
<feature type="domain" description="CBM2" evidence="7">
    <location>
        <begin position="153"/>
        <end position="266"/>
    </location>
</feature>
<dbReference type="SUPFAM" id="SSF103647">
    <property type="entry name" value="TSP type-3 repeat"/>
    <property type="match status" value="1"/>
</dbReference>
<dbReference type="RefSeq" id="WP_055944309.1">
    <property type="nucleotide sequence ID" value="NZ_JAQDCV010000002.1"/>
</dbReference>
<comment type="subcellular location">
    <subcellularLocation>
        <location evidence="1">Secreted</location>
    </subcellularLocation>
</comment>
<dbReference type="GO" id="GO:0004553">
    <property type="term" value="F:hydrolase activity, hydrolyzing O-glycosyl compounds"/>
    <property type="evidence" value="ECO:0007669"/>
    <property type="project" value="InterPro"/>
</dbReference>
<dbReference type="InterPro" id="IPR036465">
    <property type="entry name" value="vWFA_dom_sf"/>
</dbReference>
<dbReference type="Pfam" id="PF18884">
    <property type="entry name" value="TSP3_bac"/>
    <property type="match status" value="4"/>
</dbReference>